<dbReference type="Proteomes" id="UP000231542">
    <property type="component" value="Unassembled WGS sequence"/>
</dbReference>
<dbReference type="PANTHER" id="PTHR45866">
    <property type="entry name" value="DNA GYRASE/TOPOISOMERASE SUBUNIT B"/>
    <property type="match status" value="1"/>
</dbReference>
<dbReference type="InterPro" id="IPR013506">
    <property type="entry name" value="Topo_IIA_bsu_dom2"/>
</dbReference>
<dbReference type="InterPro" id="IPR013759">
    <property type="entry name" value="Topo_IIA_B_C"/>
</dbReference>
<dbReference type="GO" id="GO:0005694">
    <property type="term" value="C:chromosome"/>
    <property type="evidence" value="ECO:0007669"/>
    <property type="project" value="InterPro"/>
</dbReference>
<comment type="miscellaneous">
    <text evidence="10">Few gyrases are as efficient as E.coli at forming negative supercoils. Not all organisms have 2 type II topoisomerases; in organisms with a single type II topoisomerase this enzyme also has to decatenate newly replicated chromosomes.</text>
</comment>
<dbReference type="GO" id="GO:0006261">
    <property type="term" value="P:DNA-templated DNA replication"/>
    <property type="evidence" value="ECO:0007669"/>
    <property type="project" value="UniProtKB-UniRule"/>
</dbReference>
<dbReference type="PRINTS" id="PR00418">
    <property type="entry name" value="TPI2FAMILY"/>
</dbReference>
<dbReference type="SMART" id="SM00387">
    <property type="entry name" value="HATPase_c"/>
    <property type="match status" value="1"/>
</dbReference>
<dbReference type="Pfam" id="PF00986">
    <property type="entry name" value="DNA_gyraseB_C"/>
    <property type="match status" value="1"/>
</dbReference>
<name>A0A2H0YWT6_9BACT</name>
<dbReference type="NCBIfam" id="NF011501">
    <property type="entry name" value="PRK14939.1"/>
    <property type="match status" value="1"/>
</dbReference>
<evidence type="ECO:0000256" key="11">
    <source>
        <dbReference type="SAM" id="MobiDB-lite"/>
    </source>
</evidence>
<dbReference type="InterPro" id="IPR013760">
    <property type="entry name" value="Topo_IIA-like_dom_sf"/>
</dbReference>
<evidence type="ECO:0000256" key="9">
    <source>
        <dbReference type="ARBA" id="ARBA00023235"/>
    </source>
</evidence>
<comment type="subcellular location">
    <subcellularLocation>
        <location evidence="10">Cytoplasm</location>
    </subcellularLocation>
</comment>
<protein>
    <recommendedName>
        <fullName evidence="10">DNA gyrase subunit B</fullName>
        <ecNumber evidence="10">5.6.2.2</ecNumber>
    </recommendedName>
</protein>
<dbReference type="GO" id="GO:0006265">
    <property type="term" value="P:DNA topological change"/>
    <property type="evidence" value="ECO:0007669"/>
    <property type="project" value="UniProtKB-UniRule"/>
</dbReference>
<dbReference type="InterPro" id="IPR014721">
    <property type="entry name" value="Ribsml_uS5_D2-typ_fold_subgr"/>
</dbReference>
<keyword evidence="10" id="KW-0963">Cytoplasm</keyword>
<dbReference type="FunFam" id="3.40.50.670:FF:000001">
    <property type="entry name" value="DNA topoisomerase 2"/>
    <property type="match status" value="1"/>
</dbReference>
<comment type="catalytic activity">
    <reaction evidence="1 10">
        <text>ATP-dependent breakage, passage and rejoining of double-stranded DNA.</text>
        <dbReference type="EC" id="5.6.2.2"/>
    </reaction>
</comment>
<evidence type="ECO:0000256" key="6">
    <source>
        <dbReference type="ARBA" id="ARBA00022842"/>
    </source>
</evidence>
<dbReference type="Pfam" id="PF01751">
    <property type="entry name" value="Toprim"/>
    <property type="match status" value="1"/>
</dbReference>
<dbReference type="FunFam" id="3.30.565.10:FF:000002">
    <property type="entry name" value="DNA gyrase subunit B"/>
    <property type="match status" value="1"/>
</dbReference>
<feature type="region of interest" description="Disordered" evidence="11">
    <location>
        <begin position="598"/>
        <end position="627"/>
    </location>
</feature>
<dbReference type="InterPro" id="IPR034160">
    <property type="entry name" value="TOPRIM_GyrB"/>
</dbReference>
<dbReference type="FunFam" id="3.30.230.10:FF:000005">
    <property type="entry name" value="DNA gyrase subunit B"/>
    <property type="match status" value="1"/>
</dbReference>
<proteinExistence type="inferred from homology"/>
<dbReference type="CDD" id="cd03366">
    <property type="entry name" value="TOPRIM_TopoIIA_GyrB"/>
    <property type="match status" value="1"/>
</dbReference>
<evidence type="ECO:0000259" key="12">
    <source>
        <dbReference type="PROSITE" id="PS50880"/>
    </source>
</evidence>
<evidence type="ECO:0000256" key="1">
    <source>
        <dbReference type="ARBA" id="ARBA00000185"/>
    </source>
</evidence>
<dbReference type="InterPro" id="IPR001241">
    <property type="entry name" value="Topo_IIA"/>
</dbReference>
<comment type="similarity">
    <text evidence="2 10">Belongs to the type II topoisomerase GyrB family.</text>
</comment>
<dbReference type="HAMAP" id="MF_01898">
    <property type="entry name" value="GyrB"/>
    <property type="match status" value="1"/>
</dbReference>
<keyword evidence="5 10" id="KW-0067">ATP-binding</keyword>
<dbReference type="InterPro" id="IPR020568">
    <property type="entry name" value="Ribosomal_Su5_D2-typ_SF"/>
</dbReference>
<keyword evidence="7 10" id="KW-0799">Topoisomerase</keyword>
<evidence type="ECO:0000256" key="10">
    <source>
        <dbReference type="HAMAP-Rule" id="MF_01898"/>
    </source>
</evidence>
<dbReference type="PRINTS" id="PR01159">
    <property type="entry name" value="DNAGYRASEB"/>
</dbReference>
<dbReference type="CDD" id="cd00822">
    <property type="entry name" value="TopoII_Trans_DNA_gyrase"/>
    <property type="match status" value="1"/>
</dbReference>
<dbReference type="SUPFAM" id="SSF55874">
    <property type="entry name" value="ATPase domain of HSP90 chaperone/DNA topoisomerase II/histidine kinase"/>
    <property type="match status" value="1"/>
</dbReference>
<feature type="site" description="Interaction with DNA" evidence="10">
    <location>
        <position position="487"/>
    </location>
</feature>
<evidence type="ECO:0000256" key="8">
    <source>
        <dbReference type="ARBA" id="ARBA00023125"/>
    </source>
</evidence>
<comment type="subunit">
    <text evidence="10">Heterotetramer, composed of two GyrA and two GyrB chains. In the heterotetramer, GyrA contains the active site tyrosine that forms a transient covalent intermediate with DNA, while GyrB binds cofactors and catalyzes ATP hydrolysis.</text>
</comment>
<dbReference type="Gene3D" id="3.40.50.670">
    <property type="match status" value="1"/>
</dbReference>
<feature type="binding site" evidence="10">
    <location>
        <position position="535"/>
    </location>
    <ligand>
        <name>Mg(2+)</name>
        <dbReference type="ChEBI" id="CHEBI:18420"/>
        <label>2</label>
    </ligand>
</feature>
<dbReference type="SUPFAM" id="SSF54211">
    <property type="entry name" value="Ribosomal protein S5 domain 2-like"/>
    <property type="match status" value="1"/>
</dbReference>
<feature type="binding site" evidence="10">
    <location>
        <position position="535"/>
    </location>
    <ligand>
        <name>Mg(2+)</name>
        <dbReference type="ChEBI" id="CHEBI:18420"/>
        <label>1</label>
        <note>catalytic</note>
    </ligand>
</feature>
<dbReference type="PROSITE" id="PS50880">
    <property type="entry name" value="TOPRIM"/>
    <property type="match status" value="1"/>
</dbReference>
<feature type="site" description="Interaction with DNA" evidence="10">
    <location>
        <position position="490"/>
    </location>
</feature>
<dbReference type="GO" id="GO:0005524">
    <property type="term" value="F:ATP binding"/>
    <property type="evidence" value="ECO:0007669"/>
    <property type="project" value="UniProtKB-UniRule"/>
</dbReference>
<organism evidence="13 14">
    <name type="scientific">Candidatus Kerfeldbacteria bacterium CG08_land_8_20_14_0_20_40_16</name>
    <dbReference type="NCBI Taxonomy" id="2014244"/>
    <lineage>
        <taxon>Bacteria</taxon>
        <taxon>Candidatus Kerfeldiibacteriota</taxon>
    </lineage>
</organism>
<dbReference type="GO" id="GO:0003677">
    <property type="term" value="F:DNA binding"/>
    <property type="evidence" value="ECO:0007669"/>
    <property type="project" value="UniProtKB-KW"/>
</dbReference>
<dbReference type="AlphaFoldDB" id="A0A2H0YWT6"/>
<dbReference type="Pfam" id="PF00204">
    <property type="entry name" value="DNA_gyraseB"/>
    <property type="match status" value="1"/>
</dbReference>
<dbReference type="EMBL" id="PEXU01000011">
    <property type="protein sequence ID" value="PIS42958.1"/>
    <property type="molecule type" value="Genomic_DNA"/>
</dbReference>
<dbReference type="InterPro" id="IPR011557">
    <property type="entry name" value="GyrB"/>
</dbReference>
<dbReference type="GO" id="GO:0046872">
    <property type="term" value="F:metal ion binding"/>
    <property type="evidence" value="ECO:0007669"/>
    <property type="project" value="UniProtKB-KW"/>
</dbReference>
<feature type="domain" description="Toprim" evidence="12">
    <location>
        <begin position="456"/>
        <end position="570"/>
    </location>
</feature>
<dbReference type="InterPro" id="IPR018522">
    <property type="entry name" value="TopoIIA_CS"/>
</dbReference>
<dbReference type="Gene3D" id="3.30.230.10">
    <property type="match status" value="1"/>
</dbReference>
<evidence type="ECO:0000256" key="5">
    <source>
        <dbReference type="ARBA" id="ARBA00022840"/>
    </source>
</evidence>
<keyword evidence="4 10" id="KW-0547">Nucleotide-binding</keyword>
<dbReference type="Pfam" id="PF02518">
    <property type="entry name" value="HATPase_c"/>
    <property type="match status" value="1"/>
</dbReference>
<dbReference type="NCBIfam" id="NF004189">
    <property type="entry name" value="PRK05644.1"/>
    <property type="match status" value="1"/>
</dbReference>
<evidence type="ECO:0000256" key="7">
    <source>
        <dbReference type="ARBA" id="ARBA00023029"/>
    </source>
</evidence>
<dbReference type="InterPro" id="IPR002288">
    <property type="entry name" value="DNA_gyrase_B_C"/>
</dbReference>
<dbReference type="SUPFAM" id="SSF56719">
    <property type="entry name" value="Type II DNA topoisomerase"/>
    <property type="match status" value="1"/>
</dbReference>
<comment type="function">
    <text evidence="10">A type II topoisomerase that negatively supercoils closed circular double-stranded (ds) DNA in an ATP-dependent manner to modulate DNA topology and maintain chromosomes in an underwound state. Negative supercoiling favors strand separation, and DNA replication, transcription, recombination and repair, all of which involve strand separation. Also able to catalyze the interconversion of other topological isomers of dsDNA rings, including catenanes and knotted rings. Type II topoisomerases break and join 2 DNA strands simultaneously in an ATP-dependent manner.</text>
</comment>
<dbReference type="EC" id="5.6.2.2" evidence="10"/>
<comment type="cofactor">
    <cofactor evidence="10">
        <name>Mg(2+)</name>
        <dbReference type="ChEBI" id="CHEBI:18420"/>
    </cofactor>
    <cofactor evidence="10">
        <name>Mn(2+)</name>
        <dbReference type="ChEBI" id="CHEBI:29035"/>
    </cofactor>
    <cofactor evidence="10">
        <name>Ca(2+)</name>
        <dbReference type="ChEBI" id="CHEBI:29108"/>
    </cofactor>
    <text evidence="10">Binds two Mg(2+) per subunit. The magnesium ions form salt bridges with both the protein and the DNA. Can also accept other divalent metal cations, such as Mn(2+) or Ca(2+).</text>
</comment>
<evidence type="ECO:0000256" key="3">
    <source>
        <dbReference type="ARBA" id="ARBA00022723"/>
    </source>
</evidence>
<feature type="binding site" evidence="10">
    <location>
        <position position="537"/>
    </location>
    <ligand>
        <name>Mg(2+)</name>
        <dbReference type="ChEBI" id="CHEBI:18420"/>
        <label>2</label>
    </ligand>
</feature>
<evidence type="ECO:0000256" key="4">
    <source>
        <dbReference type="ARBA" id="ARBA00022741"/>
    </source>
</evidence>
<keyword evidence="3 10" id="KW-0479">Metal-binding</keyword>
<dbReference type="PROSITE" id="PS00177">
    <property type="entry name" value="TOPOISOMERASE_II"/>
    <property type="match status" value="1"/>
</dbReference>
<dbReference type="PANTHER" id="PTHR45866:SF1">
    <property type="entry name" value="DNA GYRASE SUBUNIT B, MITOCHONDRIAL"/>
    <property type="match status" value="1"/>
</dbReference>
<evidence type="ECO:0000313" key="14">
    <source>
        <dbReference type="Proteomes" id="UP000231542"/>
    </source>
</evidence>
<keyword evidence="8" id="KW-0238">DNA-binding</keyword>
<dbReference type="CDD" id="cd16928">
    <property type="entry name" value="HATPase_GyrB-like"/>
    <property type="match status" value="1"/>
</dbReference>
<keyword evidence="6 10" id="KW-0460">Magnesium</keyword>
<evidence type="ECO:0000313" key="13">
    <source>
        <dbReference type="EMBL" id="PIS42958.1"/>
    </source>
</evidence>
<dbReference type="GO" id="GO:0005737">
    <property type="term" value="C:cytoplasm"/>
    <property type="evidence" value="ECO:0007669"/>
    <property type="project" value="UniProtKB-SubCell"/>
</dbReference>
<comment type="caution">
    <text evidence="13">The sequence shown here is derived from an EMBL/GenBank/DDBJ whole genome shotgun (WGS) entry which is preliminary data.</text>
</comment>
<sequence>MKTVRKKKIAPKAVPKRAALTKAGLPASRGRRTPAKAGVEEYTAKQITVLEGLAPVRKRPSMFIGNTASEGLHHLIWEAVDNSIDEAMAGYCNEIVVKLLSDGKVSVVDNGRGIPVERHKVTKKSALETVMTTLHAGGKFGQGGYKVSGGLHGVGISVANALSEWMKAEVKRDGKLWEQEYKRGKAQRKVRAVAKAAGTGTTITFKPDPEIFSILEFNWQTILDHLRQQAYLTKGVTIIAIDERISEKTQRYSFHFEGGIASYVKQLNHNKTVKQEKIFYVEKEEDGINIEISFQYSDDFKENVFSFANNIHTVEGGMHLVGLRTALTRVLNNYARKQGFLKEKDENLSGDDVREGLTAVVSIKVKNPQFEGQTKAKLGNAEVRPAVETVFSDALTSFLEENPRDAREIIGKTLLAAQARVAARAARDSVIRKGALEGMTLPGKLADCATRDASISELYIVEGDSAGGSAKQGRNRNFQAILPLRGKILNVERTRIDKMLANNEIKSLVVALGTNVGELFDITKLRYHNVVIMTDADVDGSHIRTLLLTLFYRYFPKIIEDGYLYIAQPPLYRLQKGKEISYVYSDDEKEKVLREFQTAKAEKSRPAGKTKKTAESPEAAPDTEGVGEKVGGVTIQRYKGLGEMSPTQLWETTMDPERRLMKRVMIEDAEQANEIFDILMGSDVVPRKRFIQSHAKSVKNLDI</sequence>
<keyword evidence="9 10" id="KW-0413">Isomerase</keyword>
<dbReference type="InterPro" id="IPR006171">
    <property type="entry name" value="TOPRIM_dom"/>
</dbReference>
<dbReference type="NCBIfam" id="TIGR01059">
    <property type="entry name" value="gyrB"/>
    <property type="match status" value="1"/>
</dbReference>
<evidence type="ECO:0000256" key="2">
    <source>
        <dbReference type="ARBA" id="ARBA00010708"/>
    </source>
</evidence>
<dbReference type="Gene3D" id="3.30.565.10">
    <property type="entry name" value="Histidine kinase-like ATPase, C-terminal domain"/>
    <property type="match status" value="1"/>
</dbReference>
<dbReference type="SMART" id="SM00433">
    <property type="entry name" value="TOP2c"/>
    <property type="match status" value="1"/>
</dbReference>
<gene>
    <name evidence="10 13" type="primary">gyrB</name>
    <name evidence="13" type="ORF">COT24_00865</name>
</gene>
<reference evidence="13 14" key="1">
    <citation type="submission" date="2017-09" db="EMBL/GenBank/DDBJ databases">
        <title>Depth-based differentiation of microbial function through sediment-hosted aquifers and enrichment of novel symbionts in the deep terrestrial subsurface.</title>
        <authorList>
            <person name="Probst A.J."/>
            <person name="Ladd B."/>
            <person name="Jarett J.K."/>
            <person name="Geller-Mcgrath D.E."/>
            <person name="Sieber C.M."/>
            <person name="Emerson J.B."/>
            <person name="Anantharaman K."/>
            <person name="Thomas B.C."/>
            <person name="Malmstrom R."/>
            <person name="Stieglmeier M."/>
            <person name="Klingl A."/>
            <person name="Woyke T."/>
            <person name="Ryan C.M."/>
            <person name="Banfield J.F."/>
        </authorList>
    </citation>
    <scope>NUCLEOTIDE SEQUENCE [LARGE SCALE GENOMIC DNA]</scope>
    <source>
        <strain evidence="13">CG08_land_8_20_14_0_20_40_16</strain>
    </source>
</reference>
<feature type="binding site" evidence="10">
    <location>
        <position position="462"/>
    </location>
    <ligand>
        <name>Mg(2+)</name>
        <dbReference type="ChEBI" id="CHEBI:18420"/>
        <label>1</label>
        <note>catalytic</note>
    </ligand>
</feature>
<dbReference type="GO" id="GO:0003918">
    <property type="term" value="F:DNA topoisomerase type II (double strand cut, ATP-hydrolyzing) activity"/>
    <property type="evidence" value="ECO:0007669"/>
    <property type="project" value="UniProtKB-UniRule"/>
</dbReference>
<accession>A0A2H0YWT6</accession>
<dbReference type="InterPro" id="IPR000565">
    <property type="entry name" value="Topo_IIA_B"/>
</dbReference>
<dbReference type="InterPro" id="IPR003594">
    <property type="entry name" value="HATPase_dom"/>
</dbReference>
<dbReference type="InterPro" id="IPR036890">
    <property type="entry name" value="HATPase_C_sf"/>
</dbReference>